<evidence type="ECO:0000313" key="5">
    <source>
        <dbReference type="EMBL" id="QCQ67395.1"/>
    </source>
</evidence>
<reference evidence="1" key="3">
    <citation type="journal article" date="2015" name="Genome Announc.">
        <title>Complete Genome Sequence of the Strain of Lymantria dispar Multiple Nucleopolyhedrovirus Found in the Gypsy Moth Biopesticide Virin-ENSh.</title>
        <authorList>
            <person name="Harrison R.L."/>
            <person name="Rowley D.L."/>
        </authorList>
    </citation>
    <scope>NUCLEOTIDE SEQUENCE</scope>
    <source>
        <strain evidence="1">3029</strain>
    </source>
</reference>
<dbReference type="EMBL" id="MK411293">
    <property type="protein sequence ID" value="QCQ67713.1"/>
    <property type="molecule type" value="Genomic_DNA"/>
</dbReference>
<name>A0A0A0YV10_NPVLD</name>
<reference evidence="2" key="2">
    <citation type="journal article" date="2015" name="Genome Announc.">
        <title>Complete Genome Sequence of a Western Siberian Lymantria dispar Multiple Nucleopolyhedrovirus Isolate.</title>
        <authorList>
            <person name="Kabilov M.R."/>
            <person name="Martemyanov V.V."/>
            <person name="Tupikin A.E."/>
            <person name="Baturina O.A."/>
            <person name="Belousova I.A."/>
            <person name="Bondar A.A."/>
            <person name="Ilyinykh A.V."/>
        </authorList>
    </citation>
    <scope>NUCLEOTIDE SEQUENCE</scope>
    <source>
        <strain evidence="2">LdMNPV-27/2</strain>
    </source>
</reference>
<reference evidence="2" key="1">
    <citation type="journal article" date="2015" name="Dokl. Biochem. Biophys.">
        <title>The enhancin gene: One of the genetic determinants of population variation in baculoviral virulence.</title>
        <authorList>
            <person name="Martemyanov V.V."/>
            <person name="Kabilov M.R."/>
            <person name="Tupikin A.E."/>
            <person name="Baturina O.A."/>
            <person name="Belousova I.A."/>
            <person name="Podgwaite J.D."/>
            <person name="Ilynykh A.V."/>
            <person name="Vlassov V.V."/>
        </authorList>
    </citation>
    <scope>NUCLEOTIDE SEQUENCE</scope>
    <source>
        <strain evidence="2">LdMNPV-27/2</strain>
    </source>
</reference>
<proteinExistence type="predicted"/>
<organismHost>
    <name type="scientific">Lepidoptera</name>
    <name type="common">moths &amp; butterflies</name>
    <dbReference type="NCBI Taxonomy" id="7088"/>
</organismHost>
<reference evidence="2" key="5">
    <citation type="submission" date="2016-04" db="EMBL/GenBank/DDBJ databases">
        <authorList>
            <person name="Evans L.H."/>
            <person name="Alamgir A."/>
            <person name="Owens N."/>
            <person name="Weber N.D."/>
            <person name="Virtaneva K."/>
            <person name="Barbian K."/>
            <person name="Babar A."/>
            <person name="Rosenke K."/>
        </authorList>
    </citation>
    <scope>NUCLEOTIDE SEQUENCE</scope>
    <source>
        <strain evidence="2">LdMNPV-27/2</strain>
    </source>
</reference>
<reference evidence="8" key="8">
    <citation type="submission" date="2019-11" db="EMBL/GenBank/DDBJ databases">
        <title>Strain of Lymantria dispar multiple nucleopolyhedrovirus, used for insecticide preparation.</title>
        <authorList>
            <person name="Kolosov A.V."/>
            <person name="Moiseeva A.A."/>
            <person name="Okhlopkova O.V."/>
            <person name="Safatov A.S."/>
        </authorList>
    </citation>
    <scope>NUCLEOTIDE SEQUENCE</scope>
    <source>
        <strain evidence="8">NSh-07</strain>
    </source>
</reference>
<accession>A0A0A0YV10</accession>
<reference evidence="3" key="4">
    <citation type="submission" date="2016-03" db="EMBL/GenBank/DDBJ databases">
        <title>Geographic isolates of Lymantria dispar multiple nucleopolyhedrovirus: Genomic analysis and biological activity against different host strains of Lymantria dispar.</title>
        <authorList>
            <person name="Harrison R.L."/>
            <person name="Rowley D.L."/>
            <person name="Keena M.A."/>
        </authorList>
    </citation>
    <scope>NUCLEOTIDE SEQUENCE</scope>
    <source>
        <strain evidence="3">3054</strain>
    </source>
</reference>
<protein>
    <submittedName>
        <fullName evidence="2">Orf-142 protein</fullName>
    </submittedName>
</protein>
<evidence type="ECO:0000313" key="4">
    <source>
        <dbReference type="EMBL" id="AQQ80161.1"/>
    </source>
</evidence>
<evidence type="ECO:0000313" key="2">
    <source>
        <dbReference type="EMBL" id="AJR20418.1"/>
    </source>
</evidence>
<dbReference type="EMBL" id="MK411291">
    <property type="protein sequence ID" value="QCQ67395.1"/>
    <property type="molecule type" value="Genomic_DNA"/>
</dbReference>
<evidence type="ECO:0000313" key="6">
    <source>
        <dbReference type="EMBL" id="QCQ67555.1"/>
    </source>
</evidence>
<organism evidence="1">
    <name type="scientific">Lymantria dispar multicapsid nuclear polyhedrosis virus</name>
    <name type="common">LdMNPV</name>
    <dbReference type="NCBI Taxonomy" id="10449"/>
    <lineage>
        <taxon>Viruses</taxon>
        <taxon>Viruses incertae sedis</taxon>
        <taxon>Naldaviricetes</taxon>
        <taxon>Lefavirales</taxon>
        <taxon>Baculoviridae</taxon>
        <taxon>Alphabaculovirus</taxon>
        <taxon>Alphabaculovirus lydisparis</taxon>
    </lineage>
</organism>
<evidence type="ECO:0000313" key="8">
    <source>
        <dbReference type="EMBL" id="QIT08192.1"/>
    </source>
</evidence>
<evidence type="ECO:0000313" key="7">
    <source>
        <dbReference type="EMBL" id="QCQ67713.1"/>
    </source>
</evidence>
<dbReference type="EMBL" id="KM386655">
    <property type="protein sequence ID" value="AIX47984.2"/>
    <property type="molecule type" value="Genomic_DNA"/>
</dbReference>
<dbReference type="EMBL" id="MK411292">
    <property type="protein sequence ID" value="QCQ67555.1"/>
    <property type="molecule type" value="Genomic_DNA"/>
</dbReference>
<dbReference type="EMBL" id="MN661137">
    <property type="protein sequence ID" value="QIT08192.1"/>
    <property type="molecule type" value="Genomic_DNA"/>
</dbReference>
<accession>A0A0D3QW96</accession>
<evidence type="ECO:0000313" key="3">
    <source>
        <dbReference type="EMBL" id="AMO27641.1"/>
    </source>
</evidence>
<dbReference type="EMBL" id="KP027546">
    <property type="protein sequence ID" value="AJR20418.1"/>
    <property type="molecule type" value="Genomic_DNA"/>
</dbReference>
<dbReference type="EMBL" id="KY249580">
    <property type="protein sequence ID" value="AQQ80161.1"/>
    <property type="molecule type" value="Genomic_DNA"/>
</dbReference>
<evidence type="ECO:0000313" key="1">
    <source>
        <dbReference type="EMBL" id="AIX47984.2"/>
    </source>
</evidence>
<reference evidence="4" key="6">
    <citation type="journal article" date="2017" name="J. Invertebr. Pathol.">
        <title>A comparison of the adaptations of strains of Lymantria dispar multiple nucleopolyhedrovirus to hosts from spatially isolated populations.</title>
        <authorList>
            <person name="Martemyanov V.V."/>
            <person name="Podgwaite J.D."/>
            <person name="Belousova I.A."/>
            <person name="Pavlushin S.V."/>
            <person name="Slavicek J.M."/>
            <person name="Baturina O.A."/>
            <person name="Kabilov M.R."/>
            <person name="Ilyinykh A.V."/>
        </authorList>
    </citation>
    <scope>NUCLEOTIDE SEQUENCE</scope>
    <source>
        <strain evidence="4">LdMNPV-27/0</strain>
    </source>
</reference>
<dbReference type="EMBL" id="KT626570">
    <property type="protein sequence ID" value="AMO27641.1"/>
    <property type="molecule type" value="Genomic_DNA"/>
</dbReference>
<reference evidence="5" key="7">
    <citation type="submission" date="2019-01" db="EMBL/GenBank/DDBJ databases">
        <title>New Siberian Lymantria dispar nucleopolyhedrovirus strain forms single nucleocapsids within cubic polyhedra.</title>
        <authorList>
            <person name="Pavlushin S.V."/>
            <person name="Ilinsky Y.Y."/>
            <person name="Belousova I.A."/>
            <person name="Bayborodin S.I."/>
            <person name="Lunev E.A."/>
            <person name="Toshchakov S.V."/>
            <person name="Martemyanov V.V."/>
        </authorList>
    </citation>
    <scope>NUCLEOTIDE SEQUENCE</scope>
    <source>
        <strain evidence="5">LDMN_Nsk06_pass_01_repl_01</strain>
        <strain evidence="6">LDMN_Nsk07_pass_01_repl_02</strain>
        <strain evidence="7">LDMN_Nsk15_pass_02_repl_01</strain>
    </source>
</reference>
<sequence length="113" mass="13331">MAAHYSSKYIKMIHDDGTSATYCPDCAKRHFYLSNMKFELHSKHQLVPRKSETVLKQQRRLLCYVCKKELIVYMDWAACAECAEFCNDIQSHVLQNEDKDIFDEEDFVQDDNL</sequence>